<sequence>MTKRSGVSVAQEFNSDSASLVVTSAAALWKYAGSAGCVACIVPSFTGIPACAICAGALIGAALVLITDNNSNNS</sequence>
<organism evidence="2 3">
    <name type="scientific">Saccharomycopsis crataegensis</name>
    <dbReference type="NCBI Taxonomy" id="43959"/>
    <lineage>
        <taxon>Eukaryota</taxon>
        <taxon>Fungi</taxon>
        <taxon>Dikarya</taxon>
        <taxon>Ascomycota</taxon>
        <taxon>Saccharomycotina</taxon>
        <taxon>Saccharomycetes</taxon>
        <taxon>Saccharomycopsidaceae</taxon>
        <taxon>Saccharomycopsis</taxon>
    </lineage>
</organism>
<dbReference type="RefSeq" id="XP_064849898.1">
    <property type="nucleotide sequence ID" value="XM_064993826.1"/>
</dbReference>
<keyword evidence="1" id="KW-0812">Transmembrane</keyword>
<keyword evidence="1" id="KW-1133">Transmembrane helix</keyword>
<accession>A0AAV5QDK0</accession>
<proteinExistence type="predicted"/>
<dbReference type="GeneID" id="90070877"/>
<comment type="caution">
    <text evidence="2">The sequence shown here is derived from an EMBL/GenBank/DDBJ whole genome shotgun (WGS) entry which is preliminary data.</text>
</comment>
<keyword evidence="1" id="KW-0472">Membrane</keyword>
<dbReference type="Proteomes" id="UP001360560">
    <property type="component" value="Unassembled WGS sequence"/>
</dbReference>
<evidence type="ECO:0000313" key="3">
    <source>
        <dbReference type="Proteomes" id="UP001360560"/>
    </source>
</evidence>
<evidence type="ECO:0000313" key="2">
    <source>
        <dbReference type="EMBL" id="GMM32898.1"/>
    </source>
</evidence>
<dbReference type="AlphaFoldDB" id="A0AAV5QDK0"/>
<feature type="transmembrane region" description="Helical" evidence="1">
    <location>
        <begin position="47"/>
        <end position="66"/>
    </location>
</feature>
<name>A0AAV5QDK0_9ASCO</name>
<keyword evidence="3" id="KW-1185">Reference proteome</keyword>
<reference evidence="2 3" key="1">
    <citation type="journal article" date="2023" name="Elife">
        <title>Identification of key yeast species and microbe-microbe interactions impacting larval growth of Drosophila in the wild.</title>
        <authorList>
            <person name="Mure A."/>
            <person name="Sugiura Y."/>
            <person name="Maeda R."/>
            <person name="Honda K."/>
            <person name="Sakurai N."/>
            <person name="Takahashi Y."/>
            <person name="Watada M."/>
            <person name="Katoh T."/>
            <person name="Gotoh A."/>
            <person name="Gotoh Y."/>
            <person name="Taniguchi I."/>
            <person name="Nakamura K."/>
            <person name="Hayashi T."/>
            <person name="Katayama T."/>
            <person name="Uemura T."/>
            <person name="Hattori Y."/>
        </authorList>
    </citation>
    <scope>NUCLEOTIDE SEQUENCE [LARGE SCALE GENOMIC DNA]</scope>
    <source>
        <strain evidence="2 3">SC-9</strain>
    </source>
</reference>
<evidence type="ECO:0000256" key="1">
    <source>
        <dbReference type="SAM" id="Phobius"/>
    </source>
</evidence>
<protein>
    <submittedName>
        <fullName evidence="2">Uncharacterized protein</fullName>
    </submittedName>
</protein>
<gene>
    <name evidence="2" type="ORF">DASC09_002230</name>
</gene>
<dbReference type="EMBL" id="BTFZ01000001">
    <property type="protein sequence ID" value="GMM32898.1"/>
    <property type="molecule type" value="Genomic_DNA"/>
</dbReference>